<dbReference type="Proteomes" id="UP000553343">
    <property type="component" value="Unassembled WGS sequence"/>
</dbReference>
<dbReference type="Pfam" id="PF25601">
    <property type="entry name" value="AAA_lid_14"/>
    <property type="match status" value="1"/>
</dbReference>
<evidence type="ECO:0000259" key="7">
    <source>
        <dbReference type="PROSITE" id="PS50113"/>
    </source>
</evidence>
<dbReference type="GO" id="GO:0005524">
    <property type="term" value="F:ATP binding"/>
    <property type="evidence" value="ECO:0007669"/>
    <property type="project" value="UniProtKB-KW"/>
</dbReference>
<dbReference type="InterPro" id="IPR000700">
    <property type="entry name" value="PAS-assoc_C"/>
</dbReference>
<dbReference type="PANTHER" id="PTHR32071">
    <property type="entry name" value="TRANSCRIPTIONAL REGULATORY PROTEIN"/>
    <property type="match status" value="1"/>
</dbReference>
<dbReference type="EMBL" id="JACADJ010000008">
    <property type="protein sequence ID" value="NWH04166.1"/>
    <property type="molecule type" value="Genomic_DNA"/>
</dbReference>
<dbReference type="Gene3D" id="3.30.450.20">
    <property type="entry name" value="PAS domain"/>
    <property type="match status" value="1"/>
</dbReference>
<dbReference type="InterPro" id="IPR000014">
    <property type="entry name" value="PAS"/>
</dbReference>
<reference evidence="8 9" key="1">
    <citation type="submission" date="2020-06" db="EMBL/GenBank/DDBJ databases">
        <title>High-quality draft genome of sulfate reducer Desulfobacter latus type strain AcrS2 isolated from marine sediment.</title>
        <authorList>
            <person name="Hoppe M."/>
            <person name="Larsen C.K."/>
            <person name="Marshall I.P.G."/>
            <person name="Schramm A."/>
            <person name="Marietou A.G."/>
        </authorList>
    </citation>
    <scope>NUCLEOTIDE SEQUENCE [LARGE SCALE GENOMIC DNA]</scope>
    <source>
        <strain evidence="8 9">AcRS2</strain>
    </source>
</reference>
<dbReference type="PROSITE" id="PS00675">
    <property type="entry name" value="SIGMA54_INTERACT_1"/>
    <property type="match status" value="1"/>
</dbReference>
<dbReference type="GO" id="GO:0006355">
    <property type="term" value="P:regulation of DNA-templated transcription"/>
    <property type="evidence" value="ECO:0007669"/>
    <property type="project" value="InterPro"/>
</dbReference>
<dbReference type="InterPro" id="IPR002197">
    <property type="entry name" value="HTH_Fis"/>
</dbReference>
<dbReference type="InterPro" id="IPR027417">
    <property type="entry name" value="P-loop_NTPase"/>
</dbReference>
<protein>
    <submittedName>
        <fullName evidence="8">Sigma 54-interacting transcriptional regulator</fullName>
    </submittedName>
</protein>
<dbReference type="PROSITE" id="PS50113">
    <property type="entry name" value="PAC"/>
    <property type="match status" value="1"/>
</dbReference>
<dbReference type="Pfam" id="PF02954">
    <property type="entry name" value="HTH_8"/>
    <property type="match status" value="1"/>
</dbReference>
<keyword evidence="1" id="KW-0547">Nucleotide-binding</keyword>
<accession>A0A850T9X2</accession>
<dbReference type="Pfam" id="PF00158">
    <property type="entry name" value="Sigma54_activat"/>
    <property type="match status" value="1"/>
</dbReference>
<sequence length="476" mass="53902">MLEYTPIAQFAIGIDHKVKIWNRACEVLTGVSAKEIVGTDHQWKIFYPKKRPILADLVVEQDYETFLEKYGTKNPAQSNIVPNAWEATDYFENFNGKARYIYFLAAPVFDNIGNITGAVTTLQDITFRKIREEAMKRESEQLQKQYSLLRSSIGERFKFCNIIGKSQKMQEVYDMIIRAAACADSVVIHGESGVGKELVARAIHDTSQRKNAPFLPVNCGAISESLLENEFFGHVKGAFTGAYNDKKGFLSHVQGGTLFLDEVAELSLNMQVKLLRAIEGGGYSPVGSNEVLYSDFRIVAASNLNLLEEVKKGRLRSDFFYRLYVIPIDIPPLRERKEDLALLADYFFGQMESSRHFDALPGKDIKKLYNYHWPGNVRELQNVLRRYITLNSLDFMALPDSDPPLIPAEILSGVIDGCDSAVDLPLTDAVGRFEKQLIRSVLEHCRWHREEAAKKLGISRRTLYRKMMAHGLISAI</sequence>
<organism evidence="8 9">
    <name type="scientific">Desulfobacter latus</name>
    <dbReference type="NCBI Taxonomy" id="2292"/>
    <lineage>
        <taxon>Bacteria</taxon>
        <taxon>Pseudomonadati</taxon>
        <taxon>Thermodesulfobacteriota</taxon>
        <taxon>Desulfobacteria</taxon>
        <taxon>Desulfobacterales</taxon>
        <taxon>Desulfobacteraceae</taxon>
        <taxon>Desulfobacter</taxon>
    </lineage>
</organism>
<dbReference type="PROSITE" id="PS50045">
    <property type="entry name" value="SIGMA54_INTERACT_4"/>
    <property type="match status" value="1"/>
</dbReference>
<dbReference type="InterPro" id="IPR003593">
    <property type="entry name" value="AAA+_ATPase"/>
</dbReference>
<keyword evidence="9" id="KW-1185">Reference proteome</keyword>
<dbReference type="Gene3D" id="1.10.10.60">
    <property type="entry name" value="Homeodomain-like"/>
    <property type="match status" value="1"/>
</dbReference>
<dbReference type="InterPro" id="IPR025662">
    <property type="entry name" value="Sigma_54_int_dom_ATP-bd_1"/>
</dbReference>
<dbReference type="PROSITE" id="PS50112">
    <property type="entry name" value="PAS"/>
    <property type="match status" value="1"/>
</dbReference>
<evidence type="ECO:0000256" key="1">
    <source>
        <dbReference type="ARBA" id="ARBA00022741"/>
    </source>
</evidence>
<feature type="domain" description="Sigma-54 factor interaction" evidence="5">
    <location>
        <begin position="162"/>
        <end position="389"/>
    </location>
</feature>
<dbReference type="SUPFAM" id="SSF55785">
    <property type="entry name" value="PYP-like sensor domain (PAS domain)"/>
    <property type="match status" value="1"/>
</dbReference>
<dbReference type="PROSITE" id="PS00688">
    <property type="entry name" value="SIGMA54_INTERACT_3"/>
    <property type="match status" value="1"/>
</dbReference>
<dbReference type="SUPFAM" id="SSF46689">
    <property type="entry name" value="Homeodomain-like"/>
    <property type="match status" value="1"/>
</dbReference>
<dbReference type="PRINTS" id="PR01590">
    <property type="entry name" value="HTHFIS"/>
</dbReference>
<gene>
    <name evidence="8" type="ORF">HXW94_04030</name>
</gene>
<evidence type="ECO:0000256" key="2">
    <source>
        <dbReference type="ARBA" id="ARBA00022840"/>
    </source>
</evidence>
<feature type="domain" description="PAS" evidence="6">
    <location>
        <begin position="1"/>
        <end position="70"/>
    </location>
</feature>
<dbReference type="RefSeq" id="WP_178365622.1">
    <property type="nucleotide sequence ID" value="NZ_JACADJ010000008.1"/>
</dbReference>
<comment type="caution">
    <text evidence="8">The sequence shown here is derived from an EMBL/GenBank/DDBJ whole genome shotgun (WGS) entry which is preliminary data.</text>
</comment>
<evidence type="ECO:0000313" key="9">
    <source>
        <dbReference type="Proteomes" id="UP000553343"/>
    </source>
</evidence>
<evidence type="ECO:0000256" key="3">
    <source>
        <dbReference type="ARBA" id="ARBA00023015"/>
    </source>
</evidence>
<dbReference type="InterPro" id="IPR009057">
    <property type="entry name" value="Homeodomain-like_sf"/>
</dbReference>
<dbReference type="CDD" id="cd00130">
    <property type="entry name" value="PAS"/>
    <property type="match status" value="1"/>
</dbReference>
<name>A0A850T9X2_9BACT</name>
<dbReference type="InterPro" id="IPR058031">
    <property type="entry name" value="AAA_lid_NorR"/>
</dbReference>
<dbReference type="SMART" id="SM00382">
    <property type="entry name" value="AAA"/>
    <property type="match status" value="1"/>
</dbReference>
<dbReference type="FunFam" id="3.40.50.300:FF:000006">
    <property type="entry name" value="DNA-binding transcriptional regulator NtrC"/>
    <property type="match status" value="1"/>
</dbReference>
<evidence type="ECO:0000256" key="4">
    <source>
        <dbReference type="ARBA" id="ARBA00023163"/>
    </source>
</evidence>
<keyword evidence="4" id="KW-0804">Transcription</keyword>
<dbReference type="Gene3D" id="1.10.8.60">
    <property type="match status" value="1"/>
</dbReference>
<keyword evidence="2" id="KW-0067">ATP-binding</keyword>
<dbReference type="InterPro" id="IPR002078">
    <property type="entry name" value="Sigma_54_int"/>
</dbReference>
<evidence type="ECO:0000259" key="6">
    <source>
        <dbReference type="PROSITE" id="PS50112"/>
    </source>
</evidence>
<evidence type="ECO:0000313" key="8">
    <source>
        <dbReference type="EMBL" id="NWH04166.1"/>
    </source>
</evidence>
<dbReference type="Gene3D" id="3.40.50.300">
    <property type="entry name" value="P-loop containing nucleotide triphosphate hydrolases"/>
    <property type="match status" value="1"/>
</dbReference>
<dbReference type="InterPro" id="IPR025944">
    <property type="entry name" value="Sigma_54_int_dom_CS"/>
</dbReference>
<dbReference type="SUPFAM" id="SSF52540">
    <property type="entry name" value="P-loop containing nucleoside triphosphate hydrolases"/>
    <property type="match status" value="1"/>
</dbReference>
<keyword evidence="3" id="KW-0805">Transcription regulation</keyword>
<proteinExistence type="predicted"/>
<dbReference type="InterPro" id="IPR035965">
    <property type="entry name" value="PAS-like_dom_sf"/>
</dbReference>
<dbReference type="CDD" id="cd00009">
    <property type="entry name" value="AAA"/>
    <property type="match status" value="1"/>
</dbReference>
<dbReference type="GO" id="GO:0043565">
    <property type="term" value="F:sequence-specific DNA binding"/>
    <property type="evidence" value="ECO:0007669"/>
    <property type="project" value="InterPro"/>
</dbReference>
<evidence type="ECO:0000259" key="5">
    <source>
        <dbReference type="PROSITE" id="PS50045"/>
    </source>
</evidence>
<dbReference type="AlphaFoldDB" id="A0A850T9X2"/>
<feature type="domain" description="PAC" evidence="7">
    <location>
        <begin position="85"/>
        <end position="137"/>
    </location>
</feature>